<accession>A0A3A1YC57</accession>
<organism evidence="4 5">
    <name type="scientific">Psittacicella gerlachiana</name>
    <dbReference type="NCBI Taxonomy" id="2028574"/>
    <lineage>
        <taxon>Bacteria</taxon>
        <taxon>Pseudomonadati</taxon>
        <taxon>Pseudomonadota</taxon>
        <taxon>Gammaproteobacteria</taxon>
        <taxon>Pasteurellales</taxon>
        <taxon>Psittacicellaceae</taxon>
        <taxon>Psittacicella</taxon>
    </lineage>
</organism>
<dbReference type="GO" id="GO:0004185">
    <property type="term" value="F:serine-type carboxypeptidase activity"/>
    <property type="evidence" value="ECO:0007669"/>
    <property type="project" value="InterPro"/>
</dbReference>
<name>A0A3A1YC57_9GAMM</name>
<dbReference type="Gene3D" id="3.40.710.10">
    <property type="entry name" value="DD-peptidase/beta-lactamase superfamily"/>
    <property type="match status" value="2"/>
</dbReference>
<evidence type="ECO:0000313" key="4">
    <source>
        <dbReference type="EMBL" id="RIY34768.1"/>
    </source>
</evidence>
<comment type="caution">
    <text evidence="4">The sequence shown here is derived from an EMBL/GenBank/DDBJ whole genome shotgun (WGS) entry which is preliminary data.</text>
</comment>
<keyword evidence="2" id="KW-0378">Hydrolase</keyword>
<dbReference type="SUPFAM" id="SSF56601">
    <property type="entry name" value="beta-lactamase/transpeptidase-like"/>
    <property type="match status" value="1"/>
</dbReference>
<dbReference type="RefSeq" id="WP_119534840.1">
    <property type="nucleotide sequence ID" value="NZ_NRJF01000128.1"/>
</dbReference>
<dbReference type="Pfam" id="PF02113">
    <property type="entry name" value="Peptidase_S13"/>
    <property type="match status" value="1"/>
</dbReference>
<feature type="chain" id="PRO_5017429168" evidence="3">
    <location>
        <begin position="25"/>
        <end position="499"/>
    </location>
</feature>
<reference evidence="4 5" key="1">
    <citation type="submission" date="2017-08" db="EMBL/GenBank/DDBJ databases">
        <title>Reclassification of Bisgaard taxon 37 and 44.</title>
        <authorList>
            <person name="Christensen H."/>
        </authorList>
    </citation>
    <scope>NUCLEOTIDE SEQUENCE [LARGE SCALE GENOMIC DNA]</scope>
    <source>
        <strain evidence="4 5">EEAB3T1</strain>
    </source>
</reference>
<dbReference type="InterPro" id="IPR000667">
    <property type="entry name" value="Peptidase_S13"/>
</dbReference>
<dbReference type="GO" id="GO:0006508">
    <property type="term" value="P:proteolysis"/>
    <property type="evidence" value="ECO:0007669"/>
    <property type="project" value="InterPro"/>
</dbReference>
<feature type="signal peptide" evidence="3">
    <location>
        <begin position="1"/>
        <end position="24"/>
    </location>
</feature>
<dbReference type="OrthoDB" id="9802627at2"/>
<gene>
    <name evidence="4" type="primary">dacB</name>
    <name evidence="4" type="ORF">CKF59_04830</name>
</gene>
<dbReference type="EMBL" id="NRJF01000128">
    <property type="protein sequence ID" value="RIY34768.1"/>
    <property type="molecule type" value="Genomic_DNA"/>
</dbReference>
<keyword evidence="4" id="KW-0121">Carboxypeptidase</keyword>
<keyword evidence="4" id="KW-0645">Protease</keyword>
<keyword evidence="3" id="KW-0732">Signal</keyword>
<dbReference type="InterPro" id="IPR012338">
    <property type="entry name" value="Beta-lactam/transpept-like"/>
</dbReference>
<dbReference type="Gene3D" id="3.50.80.20">
    <property type="entry name" value="D-Ala-D-Ala carboxypeptidase C, peptidase S13"/>
    <property type="match status" value="1"/>
</dbReference>
<evidence type="ECO:0000313" key="5">
    <source>
        <dbReference type="Proteomes" id="UP000265964"/>
    </source>
</evidence>
<dbReference type="NCBIfam" id="TIGR00666">
    <property type="entry name" value="PBP4"/>
    <property type="match status" value="1"/>
</dbReference>
<dbReference type="AlphaFoldDB" id="A0A3A1YC57"/>
<evidence type="ECO:0000256" key="3">
    <source>
        <dbReference type="SAM" id="SignalP"/>
    </source>
</evidence>
<comment type="similarity">
    <text evidence="1">Belongs to the peptidase S13 family.</text>
</comment>
<dbReference type="PRINTS" id="PR00922">
    <property type="entry name" value="DADACBPTASE3"/>
</dbReference>
<proteinExistence type="inferred from homology"/>
<protein>
    <submittedName>
        <fullName evidence="4">D-alanyl-D-alanine carboxypeptidase/D-alanyl-D-alanine-endopeptidase</fullName>
    </submittedName>
</protein>
<dbReference type="PANTHER" id="PTHR30023">
    <property type="entry name" value="D-ALANYL-D-ALANINE CARBOXYPEPTIDASE"/>
    <property type="match status" value="1"/>
</dbReference>
<sequence>MLKLNFLKTLGLVTFTSLSLTTLAHDGEEASLDQLISQQQSYQAHSNISKLALPAIDWKTQNLGNFNPQAYLPNAMVGLYAVDLTTNKVILSYNAQANFKPASTNKVITALLTASKFDYNQTLETRAFIKVLSNGEVDLTLEFTGDPSFNSQSVNTIVNNLLQRGVKRIRNLVLNLGKYTGHDRPQGWVWNGNSMCYSSENTVAQFNYNCIAGTLKTDGTLGTIAPMQNYANSREIKITSQVKIVSPSQAQDCELNYINAQGTSFTLDGCVAQNKQGIWMYFAVPNGNQFTAQVIRNALASKKITVGKMSYSTQLLGNKTVPSFTIKSLPIGSLIENMLSRSENHIAEQLYRNLAFVQTSQPVSYTLANRVNRDLLRSLGIGVDPTIYDGSGLSYYNNATPLEMTKIVTAIYTNNQALGNLWQLFPQQDQGTLQHKKAFQIYQIQGKTGSLNGVTNFTGIITTSKGKKIAFTYFINNSNDNKAQIEAFESKLLAYLNAQ</sequence>
<keyword evidence="5" id="KW-1185">Reference proteome</keyword>
<evidence type="ECO:0000256" key="2">
    <source>
        <dbReference type="ARBA" id="ARBA00022801"/>
    </source>
</evidence>
<evidence type="ECO:0000256" key="1">
    <source>
        <dbReference type="ARBA" id="ARBA00006096"/>
    </source>
</evidence>
<dbReference type="Proteomes" id="UP000265964">
    <property type="component" value="Unassembled WGS sequence"/>
</dbReference>
<dbReference type="PANTHER" id="PTHR30023:SF0">
    <property type="entry name" value="PENICILLIN-SENSITIVE CARBOXYPEPTIDASE A"/>
    <property type="match status" value="1"/>
</dbReference>
<dbReference type="GO" id="GO:0000270">
    <property type="term" value="P:peptidoglycan metabolic process"/>
    <property type="evidence" value="ECO:0007669"/>
    <property type="project" value="TreeGrafter"/>
</dbReference>